<gene>
    <name evidence="1" type="ORF">MMYC01_207929</name>
</gene>
<dbReference type="EMBL" id="LCTW02000138">
    <property type="protein sequence ID" value="KXX77963.1"/>
    <property type="molecule type" value="Genomic_DNA"/>
</dbReference>
<keyword evidence="2" id="KW-1185">Reference proteome</keyword>
<accession>A0A175W2T5</accession>
<comment type="caution">
    <text evidence="1">The sequence shown here is derived from an EMBL/GenBank/DDBJ whole genome shotgun (WGS) entry which is preliminary data.</text>
</comment>
<dbReference type="AlphaFoldDB" id="A0A175W2T5"/>
<protein>
    <submittedName>
        <fullName evidence="1">Uncharacterized protein</fullName>
    </submittedName>
</protein>
<organism evidence="1 2">
    <name type="scientific">Madurella mycetomatis</name>
    <dbReference type="NCBI Taxonomy" id="100816"/>
    <lineage>
        <taxon>Eukaryota</taxon>
        <taxon>Fungi</taxon>
        <taxon>Dikarya</taxon>
        <taxon>Ascomycota</taxon>
        <taxon>Pezizomycotina</taxon>
        <taxon>Sordariomycetes</taxon>
        <taxon>Sordariomycetidae</taxon>
        <taxon>Sordariales</taxon>
        <taxon>Sordariales incertae sedis</taxon>
        <taxon>Madurella</taxon>
    </lineage>
</organism>
<sequence>MTSTPHHRHQSSLEGVICFSSESPLGATERARARDKFYRIVNRFATDPGDSNSKRQYNRPLLVRLTYEYTRSEESKDIFLRAFFQALDLQIDSEDDLDLDTNDSEHLQSGLTHTRFFW</sequence>
<dbReference type="STRING" id="100816.A0A175W2T5"/>
<evidence type="ECO:0000313" key="2">
    <source>
        <dbReference type="Proteomes" id="UP000078237"/>
    </source>
</evidence>
<proteinExistence type="predicted"/>
<dbReference type="VEuPathDB" id="FungiDB:MMYC01_207929"/>
<name>A0A175W2T5_9PEZI</name>
<evidence type="ECO:0000313" key="1">
    <source>
        <dbReference type="EMBL" id="KXX77963.1"/>
    </source>
</evidence>
<dbReference type="Proteomes" id="UP000078237">
    <property type="component" value="Unassembled WGS sequence"/>
</dbReference>
<dbReference type="OrthoDB" id="2104739at2759"/>
<reference evidence="1 2" key="1">
    <citation type="journal article" date="2016" name="Genome Announc.">
        <title>Genome Sequence of Madurella mycetomatis mm55, Isolated from a Human Mycetoma Case in Sudan.</title>
        <authorList>
            <person name="Smit S."/>
            <person name="Derks M.F."/>
            <person name="Bervoets S."/>
            <person name="Fahal A."/>
            <person name="van Leeuwen W."/>
            <person name="van Belkum A."/>
            <person name="van de Sande W.W."/>
        </authorList>
    </citation>
    <scope>NUCLEOTIDE SEQUENCE [LARGE SCALE GENOMIC DNA]</scope>
    <source>
        <strain evidence="2">mm55</strain>
    </source>
</reference>